<gene>
    <name evidence="1" type="ORF">TVAG_231270</name>
</gene>
<name>A2F2S7_TRIV3</name>
<proteinExistence type="predicted"/>
<sequence length="136" mass="15444">MSEKTSRTAAGAQPPPLGIFSSVPDPIDVQFNLRECPFITFKKRVDRTTASIYDLMYIVSKHHGGTVCPEDVHILIKVTDDEFRPVTDFTQRLSEFDKPTNEHPEEEQNAPDLIFYYDFTPVSGSLLTIPKLDNQK</sequence>
<evidence type="ECO:0000313" key="1">
    <source>
        <dbReference type="EMBL" id="EAY00787.1"/>
    </source>
</evidence>
<dbReference type="KEGG" id="tva:4758610"/>
<accession>A2F2S7</accession>
<dbReference type="AlphaFoldDB" id="A2F2S7"/>
<dbReference type="VEuPathDB" id="TrichDB:TVAG_231270"/>
<organism evidence="1 2">
    <name type="scientific">Trichomonas vaginalis (strain ATCC PRA-98 / G3)</name>
    <dbReference type="NCBI Taxonomy" id="412133"/>
    <lineage>
        <taxon>Eukaryota</taxon>
        <taxon>Metamonada</taxon>
        <taxon>Parabasalia</taxon>
        <taxon>Trichomonadida</taxon>
        <taxon>Trichomonadidae</taxon>
        <taxon>Trichomonas</taxon>
    </lineage>
</organism>
<reference evidence="1" key="2">
    <citation type="journal article" date="2007" name="Science">
        <title>Draft genome sequence of the sexually transmitted pathogen Trichomonas vaginalis.</title>
        <authorList>
            <person name="Carlton J.M."/>
            <person name="Hirt R.P."/>
            <person name="Silva J.C."/>
            <person name="Delcher A.L."/>
            <person name="Schatz M."/>
            <person name="Zhao Q."/>
            <person name="Wortman J.R."/>
            <person name="Bidwell S.L."/>
            <person name="Alsmark U.C.M."/>
            <person name="Besteiro S."/>
            <person name="Sicheritz-Ponten T."/>
            <person name="Noel C.J."/>
            <person name="Dacks J.B."/>
            <person name="Foster P.G."/>
            <person name="Simillion C."/>
            <person name="Van de Peer Y."/>
            <person name="Miranda-Saavedra D."/>
            <person name="Barton G.J."/>
            <person name="Westrop G.D."/>
            <person name="Mueller S."/>
            <person name="Dessi D."/>
            <person name="Fiori P.L."/>
            <person name="Ren Q."/>
            <person name="Paulsen I."/>
            <person name="Zhang H."/>
            <person name="Bastida-Corcuera F.D."/>
            <person name="Simoes-Barbosa A."/>
            <person name="Brown M.T."/>
            <person name="Hayes R.D."/>
            <person name="Mukherjee M."/>
            <person name="Okumura C.Y."/>
            <person name="Schneider R."/>
            <person name="Smith A.J."/>
            <person name="Vanacova S."/>
            <person name="Villalvazo M."/>
            <person name="Haas B.J."/>
            <person name="Pertea M."/>
            <person name="Feldblyum T.V."/>
            <person name="Utterback T.R."/>
            <person name="Shu C.L."/>
            <person name="Osoegawa K."/>
            <person name="de Jong P.J."/>
            <person name="Hrdy I."/>
            <person name="Horvathova L."/>
            <person name="Zubacova Z."/>
            <person name="Dolezal P."/>
            <person name="Malik S.B."/>
            <person name="Logsdon J.M. Jr."/>
            <person name="Henze K."/>
            <person name="Gupta A."/>
            <person name="Wang C.C."/>
            <person name="Dunne R.L."/>
            <person name="Upcroft J.A."/>
            <person name="Upcroft P."/>
            <person name="White O."/>
            <person name="Salzberg S.L."/>
            <person name="Tang P."/>
            <person name="Chiu C.-H."/>
            <person name="Lee Y.-S."/>
            <person name="Embley T.M."/>
            <person name="Coombs G.H."/>
            <person name="Mottram J.C."/>
            <person name="Tachezy J."/>
            <person name="Fraser-Liggett C.M."/>
            <person name="Johnson P.J."/>
        </authorList>
    </citation>
    <scope>NUCLEOTIDE SEQUENCE [LARGE SCALE GENOMIC DNA]</scope>
    <source>
        <strain evidence="1">G3</strain>
    </source>
</reference>
<dbReference type="RefSeq" id="XP_001313716.1">
    <property type="nucleotide sequence ID" value="XM_001313715.1"/>
</dbReference>
<dbReference type="InParanoid" id="A2F2S7"/>
<dbReference type="EMBL" id="DS113589">
    <property type="protein sequence ID" value="EAY00787.1"/>
    <property type="molecule type" value="Genomic_DNA"/>
</dbReference>
<protein>
    <submittedName>
        <fullName evidence="1">Uncharacterized protein</fullName>
    </submittedName>
</protein>
<reference evidence="1" key="1">
    <citation type="submission" date="2006-10" db="EMBL/GenBank/DDBJ databases">
        <authorList>
            <person name="Amadeo P."/>
            <person name="Zhao Q."/>
            <person name="Wortman J."/>
            <person name="Fraser-Liggett C."/>
            <person name="Carlton J."/>
        </authorList>
    </citation>
    <scope>NUCLEOTIDE SEQUENCE</scope>
    <source>
        <strain evidence="1">G3</strain>
    </source>
</reference>
<evidence type="ECO:0000313" key="2">
    <source>
        <dbReference type="Proteomes" id="UP000001542"/>
    </source>
</evidence>
<dbReference type="OrthoDB" id="10490350at2759"/>
<dbReference type="Proteomes" id="UP000001542">
    <property type="component" value="Unassembled WGS sequence"/>
</dbReference>
<dbReference type="VEuPathDB" id="TrichDB:TVAGG3_0523890"/>
<keyword evidence="2" id="KW-1185">Reference proteome</keyword>